<feature type="region of interest" description="Disordered" evidence="3">
    <location>
        <begin position="693"/>
        <end position="828"/>
    </location>
</feature>
<feature type="compositionally biased region" description="Low complexity" evidence="3">
    <location>
        <begin position="695"/>
        <end position="714"/>
    </location>
</feature>
<feature type="region of interest" description="Disordered" evidence="3">
    <location>
        <begin position="1039"/>
        <end position="1091"/>
    </location>
</feature>
<evidence type="ECO:0000313" key="5">
    <source>
        <dbReference type="Proteomes" id="UP000007635"/>
    </source>
</evidence>
<feature type="compositionally biased region" description="Basic and acidic residues" evidence="3">
    <location>
        <begin position="500"/>
        <end position="514"/>
    </location>
</feature>
<dbReference type="PANTHER" id="PTHR15919:SF14">
    <property type="entry name" value="DAPPER HOMOLOG 2"/>
    <property type="match status" value="1"/>
</dbReference>
<feature type="compositionally biased region" description="Low complexity" evidence="3">
    <location>
        <begin position="790"/>
        <end position="799"/>
    </location>
</feature>
<dbReference type="GeneTree" id="ENSGT00950000183181"/>
<feature type="compositionally biased region" description="Low complexity" evidence="3">
    <location>
        <begin position="603"/>
        <end position="613"/>
    </location>
</feature>
<keyword evidence="5" id="KW-1185">Reference proteome</keyword>
<evidence type="ECO:0000313" key="4">
    <source>
        <dbReference type="Ensembl" id="ENSGACP00000058396.1"/>
    </source>
</evidence>
<feature type="compositionally biased region" description="Basic and acidic residues" evidence="3">
    <location>
        <begin position="1009"/>
        <end position="1022"/>
    </location>
</feature>
<evidence type="ECO:0000256" key="1">
    <source>
        <dbReference type="ARBA" id="ARBA00010807"/>
    </source>
</evidence>
<feature type="compositionally biased region" description="Low complexity" evidence="3">
    <location>
        <begin position="1043"/>
        <end position="1052"/>
    </location>
</feature>
<feature type="compositionally biased region" description="Polar residues" evidence="3">
    <location>
        <begin position="871"/>
        <end position="881"/>
    </location>
</feature>
<feature type="compositionally biased region" description="Basic and acidic residues" evidence="3">
    <location>
        <begin position="50"/>
        <end position="63"/>
    </location>
</feature>
<sequence>MAGGRGCVSSLWSGTERVRIGERLKATLAGVLELELLRCKHLELVDTALEERASAGPKSADEPRAEEEEVEEEEEASGSPESAASEAERGSATSRRQQAPSPSDVVKPPCQSTTEACGGNSGDGSAHSSSCGGSTSRWSALSWDAPSDLLSPPTPDGVGAAHLDSDSRPSSGFYSVSGSSLSDSCYSVSSDAAQGGSGPPARPPKLWEPVSLSADNTDILWSESTAPQQHPASQSSPEDAGPTDGTPAPVQNDVEATGLGFLSDLCPGLCDSLMSSLLEPASSSLHPHPQMDPRYCTDLVSRRNKEVYPYPSPLHAVALQSPLFTSQNREQSASPSPEGPQIDESQESNADPARLLQPQQPTALASLTQLEQYISRLARQYQSRGTSSTSDLTSAATPGQVRHRGFCTLGKSHGSTQSLSAFESRCTPSTLPGGSITPSKSLLGNSARISLSTTGKKATRNSINLGNLPSATGEDVNINLHLNLNLNLTPGLNSSGGPVDDPKKGSCGPLKKDFAPASTASATSLSSATPTPAVRTRPRISTCPSSLSHRSSLEVTSGSGASPGFGSSTFCRSFDWSNGALPDTGPPVFSANPGPAAKSQRNSFIQESSSSPKISEDSPMVEEISRLSGLSRSVVVGLMEQGVELDIDCFQTDTAGEVRAHSKTHLTAQPDQSHDYTRLTEPNTQRPIQLSLSVTHSPQSQSSLTPPLSHSSSPIHPYQSIHIPSPHYTSHCHYRQVPSPSDHPSSTASSPASRPTTRGRSPPRPLQPSPLGATPLSVFRRDAPFQCSLPRTSTRSSPSEHGGIQPRGGSLRQNGGGSGGGSGWKRVEGEGLYKGKHASHNLVRASTVSSYAKREDYSSDWAEGEERERSAAQTPRKTSSKLWKGFEGRLWGKESESEREEMDRAEYGYGWRRNSVGSWRKEHRRGKASSSSNDKRPKVENSPLFSKKRGKEDGERRSTSLRLSRRALFRSESQGLLVSRNHGEEPPKRAHWVSSLDVGQGGVGLSKYEGARPPRAEEDKRLSSTASLFNLSRSQSLEDSCHSLSPLSSPSFSPSPPPRMPLQRSRSLRDLGRKVFGSMRSLSLKRKPSKK</sequence>
<dbReference type="RefSeq" id="XP_040031064.1">
    <property type="nucleotide sequence ID" value="XM_040175130.1"/>
</dbReference>
<name>A0AAQ4R433_GASAC</name>
<accession>A0AAQ4R433</accession>
<feature type="compositionally biased region" description="Low complexity" evidence="3">
    <location>
        <begin position="515"/>
        <end position="533"/>
    </location>
</feature>
<feature type="compositionally biased region" description="Low complexity" evidence="3">
    <location>
        <begin position="77"/>
        <end position="96"/>
    </location>
</feature>
<feature type="compositionally biased region" description="Gly residues" evidence="3">
    <location>
        <begin position="814"/>
        <end position="823"/>
    </location>
</feature>
<protein>
    <submittedName>
        <fullName evidence="4">Si:ch211-168f7.5</fullName>
    </submittedName>
</protein>
<feature type="region of interest" description="Disordered" evidence="3">
    <location>
        <begin position="325"/>
        <end position="352"/>
    </location>
</feature>
<proteinExistence type="inferred from homology"/>
<evidence type="ECO:0000256" key="2">
    <source>
        <dbReference type="ARBA" id="ARBA00023054"/>
    </source>
</evidence>
<feature type="compositionally biased region" description="Acidic residues" evidence="3">
    <location>
        <begin position="64"/>
        <end position="76"/>
    </location>
</feature>
<feature type="region of interest" description="Disordered" evidence="3">
    <location>
        <begin position="492"/>
        <end position="561"/>
    </location>
</feature>
<dbReference type="GeneID" id="120818223"/>
<feature type="region of interest" description="Disordered" evidence="3">
    <location>
        <begin position="584"/>
        <end position="620"/>
    </location>
</feature>
<feature type="compositionally biased region" description="Low complexity" evidence="3">
    <location>
        <begin position="738"/>
        <end position="760"/>
    </location>
</feature>
<keyword evidence="2" id="KW-0175">Coiled coil</keyword>
<dbReference type="PANTHER" id="PTHR15919">
    <property type="entry name" value="DAPPER-RELATED"/>
    <property type="match status" value="1"/>
</dbReference>
<dbReference type="KEGG" id="gat:120818223"/>
<feature type="compositionally biased region" description="Low complexity" evidence="3">
    <location>
        <begin position="168"/>
        <end position="191"/>
    </location>
</feature>
<feature type="compositionally biased region" description="Polar residues" evidence="3">
    <location>
        <begin position="542"/>
        <end position="556"/>
    </location>
</feature>
<dbReference type="AlphaFoldDB" id="A0AAQ4R433"/>
<comment type="similarity">
    <text evidence="1">Belongs to the dapper family.</text>
</comment>
<dbReference type="Pfam" id="PF15268">
    <property type="entry name" value="Dapper"/>
    <property type="match status" value="1"/>
</dbReference>
<feature type="compositionally biased region" description="Low complexity" evidence="3">
    <location>
        <begin position="123"/>
        <end position="139"/>
    </location>
</feature>
<feature type="compositionally biased region" description="Polar residues" evidence="3">
    <location>
        <begin position="222"/>
        <end position="237"/>
    </location>
</feature>
<dbReference type="Proteomes" id="UP000007635">
    <property type="component" value="Chromosome IV"/>
</dbReference>
<feature type="compositionally biased region" description="Polar residues" evidence="3">
    <location>
        <begin position="325"/>
        <end position="335"/>
    </location>
</feature>
<feature type="region of interest" description="Disordered" evidence="3">
    <location>
        <begin position="847"/>
        <end position="884"/>
    </location>
</feature>
<evidence type="ECO:0000256" key="3">
    <source>
        <dbReference type="SAM" id="MobiDB-lite"/>
    </source>
</evidence>
<dbReference type="InterPro" id="IPR024843">
    <property type="entry name" value="Dapper"/>
</dbReference>
<dbReference type="GO" id="GO:0005737">
    <property type="term" value="C:cytoplasm"/>
    <property type="evidence" value="ECO:0007669"/>
    <property type="project" value="TreeGrafter"/>
</dbReference>
<organism evidence="4 5">
    <name type="scientific">Gasterosteus aculeatus aculeatus</name>
    <name type="common">three-spined stickleback</name>
    <dbReference type="NCBI Taxonomy" id="481459"/>
    <lineage>
        <taxon>Eukaryota</taxon>
        <taxon>Metazoa</taxon>
        <taxon>Chordata</taxon>
        <taxon>Craniata</taxon>
        <taxon>Vertebrata</taxon>
        <taxon>Euteleostomi</taxon>
        <taxon>Actinopterygii</taxon>
        <taxon>Neopterygii</taxon>
        <taxon>Teleostei</taxon>
        <taxon>Neoteleostei</taxon>
        <taxon>Acanthomorphata</taxon>
        <taxon>Eupercaria</taxon>
        <taxon>Perciformes</taxon>
        <taxon>Cottioidei</taxon>
        <taxon>Gasterosteales</taxon>
        <taxon>Gasterosteidae</taxon>
        <taxon>Gasterosteus</taxon>
    </lineage>
</organism>
<dbReference type="GO" id="GO:1900108">
    <property type="term" value="P:negative regulation of nodal signaling pathway"/>
    <property type="evidence" value="ECO:0007669"/>
    <property type="project" value="TreeGrafter"/>
</dbReference>
<reference evidence="4" key="2">
    <citation type="submission" date="2025-08" db="UniProtKB">
        <authorList>
            <consortium name="Ensembl"/>
        </authorList>
    </citation>
    <scope>IDENTIFICATION</scope>
</reference>
<feature type="region of interest" description="Disordered" evidence="3">
    <location>
        <begin position="917"/>
        <end position="1023"/>
    </location>
</feature>
<reference evidence="4" key="3">
    <citation type="submission" date="2025-09" db="UniProtKB">
        <authorList>
            <consortium name="Ensembl"/>
        </authorList>
    </citation>
    <scope>IDENTIFICATION</scope>
</reference>
<dbReference type="Ensembl" id="ENSGACT00000055835.1">
    <property type="protein sequence ID" value="ENSGACP00000058396.1"/>
    <property type="gene ID" value="ENSGACG00000032866.1"/>
</dbReference>
<reference evidence="4 5" key="1">
    <citation type="journal article" date="2021" name="G3 (Bethesda)">
        <title>Improved contiguity of the threespine stickleback genome using long-read sequencing.</title>
        <authorList>
            <person name="Nath S."/>
            <person name="Shaw D.E."/>
            <person name="White M.A."/>
        </authorList>
    </citation>
    <scope>NUCLEOTIDE SEQUENCE [LARGE SCALE GENOMIC DNA]</scope>
    <source>
        <strain evidence="4 5">Lake Benthic</strain>
    </source>
</reference>
<feature type="region of interest" description="Disordered" evidence="3">
    <location>
        <begin position="50"/>
        <end position="255"/>
    </location>
</feature>